<evidence type="ECO:0000313" key="3">
    <source>
        <dbReference type="EMBL" id="TDP11902.1"/>
    </source>
</evidence>
<dbReference type="OrthoDB" id="5298497at2"/>
<accession>A0A4R6N8S3</accession>
<feature type="transmembrane region" description="Helical" evidence="2">
    <location>
        <begin position="57"/>
        <end position="75"/>
    </location>
</feature>
<gene>
    <name evidence="3" type="ORF">DFR39_102286</name>
</gene>
<organism evidence="3 4">
    <name type="scientific">Roseateles asaccharophilus</name>
    <dbReference type="NCBI Taxonomy" id="582607"/>
    <lineage>
        <taxon>Bacteria</taxon>
        <taxon>Pseudomonadati</taxon>
        <taxon>Pseudomonadota</taxon>
        <taxon>Betaproteobacteria</taxon>
        <taxon>Burkholderiales</taxon>
        <taxon>Sphaerotilaceae</taxon>
        <taxon>Roseateles</taxon>
    </lineage>
</organism>
<protein>
    <submittedName>
        <fullName evidence="3">Uncharacterized protein (DUF58 family)</fullName>
    </submittedName>
</protein>
<dbReference type="RefSeq" id="WP_133602667.1">
    <property type="nucleotide sequence ID" value="NZ_JAUFPJ010000002.1"/>
</dbReference>
<keyword evidence="2" id="KW-0472">Membrane</keyword>
<evidence type="ECO:0000256" key="2">
    <source>
        <dbReference type="SAM" id="Phobius"/>
    </source>
</evidence>
<reference evidence="3 4" key="1">
    <citation type="submission" date="2019-03" db="EMBL/GenBank/DDBJ databases">
        <title>Genomic Encyclopedia of Type Strains, Phase IV (KMG-IV): sequencing the most valuable type-strain genomes for metagenomic binning, comparative biology and taxonomic classification.</title>
        <authorList>
            <person name="Goeker M."/>
        </authorList>
    </citation>
    <scope>NUCLEOTIDE SEQUENCE [LARGE SCALE GENOMIC DNA]</scope>
    <source>
        <strain evidence="3 4">DSM 25082</strain>
    </source>
</reference>
<feature type="compositionally biased region" description="Low complexity" evidence="1">
    <location>
        <begin position="195"/>
        <end position="206"/>
    </location>
</feature>
<proteinExistence type="predicted"/>
<feature type="region of interest" description="Disordered" evidence="1">
    <location>
        <begin position="190"/>
        <end position="210"/>
    </location>
</feature>
<name>A0A4R6N8S3_9BURK</name>
<dbReference type="PANTHER" id="PTHR34351">
    <property type="entry name" value="SLR1927 PROTEIN-RELATED"/>
    <property type="match status" value="1"/>
</dbReference>
<sequence length="326" mass="35533">MKLRQRWQAWWQARHPASDTHRLVQRNIYILPSRPGLFFCATLLVLLLASINDQLSLGYALTFLLAGAGFASMHATHGNLRGLSLDLKPPASVHAGQDLQLELRLHNSGRARYGIGLRVGTAGEPAWVDVPAGGHAQLSLACPAERRGLMSLPMLRIATRFPLGLFGAWSVWRPAARVWIYPRPEEGAPPLPAHAASSGDGSASAGLQRRGDDFESVRPYQHGDSPKQVLWKKAAQQGGEQLLVRDSLAPASRRRWLRLADTAGLQDWEARLSRLTAWALEAEQRGEPWGLSLALDESQTLEPDLGPAHLQAALQMLAAAPGGVQP</sequence>
<feature type="transmembrane region" description="Helical" evidence="2">
    <location>
        <begin position="28"/>
        <end position="51"/>
    </location>
</feature>
<comment type="caution">
    <text evidence="3">The sequence shown here is derived from an EMBL/GenBank/DDBJ whole genome shotgun (WGS) entry which is preliminary data.</text>
</comment>
<evidence type="ECO:0000256" key="1">
    <source>
        <dbReference type="SAM" id="MobiDB-lite"/>
    </source>
</evidence>
<keyword evidence="4" id="KW-1185">Reference proteome</keyword>
<dbReference type="PANTHER" id="PTHR34351:SF1">
    <property type="entry name" value="SLR1927 PROTEIN"/>
    <property type="match status" value="1"/>
</dbReference>
<keyword evidence="2" id="KW-0812">Transmembrane</keyword>
<evidence type="ECO:0000313" key="4">
    <source>
        <dbReference type="Proteomes" id="UP000295357"/>
    </source>
</evidence>
<dbReference type="Proteomes" id="UP000295357">
    <property type="component" value="Unassembled WGS sequence"/>
</dbReference>
<dbReference type="AlphaFoldDB" id="A0A4R6N8S3"/>
<dbReference type="EMBL" id="SNXE01000002">
    <property type="protein sequence ID" value="TDP11902.1"/>
    <property type="molecule type" value="Genomic_DNA"/>
</dbReference>
<keyword evidence="2" id="KW-1133">Transmembrane helix</keyword>